<evidence type="ECO:0000256" key="2">
    <source>
        <dbReference type="ARBA" id="ARBA00022692"/>
    </source>
</evidence>
<feature type="transmembrane region" description="Helical" evidence="9">
    <location>
        <begin position="52"/>
        <end position="77"/>
    </location>
</feature>
<dbReference type="InterPro" id="IPR002550">
    <property type="entry name" value="CNNM"/>
</dbReference>
<evidence type="ECO:0000256" key="8">
    <source>
        <dbReference type="SAM" id="MobiDB-lite"/>
    </source>
</evidence>
<comment type="caution">
    <text evidence="12">The sequence shown here is derived from an EMBL/GenBank/DDBJ whole genome shotgun (WGS) entry which is preliminary data.</text>
</comment>
<feature type="transmembrane region" description="Helical" evidence="9">
    <location>
        <begin position="162"/>
        <end position="180"/>
    </location>
</feature>
<organism evidence="12 13">
    <name type="scientific">Naganishia liquefaciens</name>
    <dbReference type="NCBI Taxonomy" id="104408"/>
    <lineage>
        <taxon>Eukaryota</taxon>
        <taxon>Fungi</taxon>
        <taxon>Dikarya</taxon>
        <taxon>Basidiomycota</taxon>
        <taxon>Agaricomycotina</taxon>
        <taxon>Tremellomycetes</taxon>
        <taxon>Filobasidiales</taxon>
        <taxon>Filobasidiaceae</taxon>
        <taxon>Naganishia</taxon>
    </lineage>
</organism>
<dbReference type="GO" id="GO:0016020">
    <property type="term" value="C:membrane"/>
    <property type="evidence" value="ECO:0007669"/>
    <property type="project" value="UniProtKB-SubCell"/>
</dbReference>
<evidence type="ECO:0000256" key="3">
    <source>
        <dbReference type="ARBA" id="ARBA00022737"/>
    </source>
</evidence>
<keyword evidence="2 7" id="KW-0812">Transmembrane</keyword>
<accession>A0A8H3TYK1</accession>
<dbReference type="AlphaFoldDB" id="A0A8H3TYK1"/>
<name>A0A8H3TYK1_9TREE</name>
<dbReference type="OrthoDB" id="5353557at2759"/>
<evidence type="ECO:0000256" key="1">
    <source>
        <dbReference type="ARBA" id="ARBA00004141"/>
    </source>
</evidence>
<dbReference type="PANTHER" id="PTHR12064:SF97">
    <property type="entry name" value="METAL TRANSPORTER CNNM-5"/>
    <property type="match status" value="1"/>
</dbReference>
<evidence type="ECO:0008006" key="14">
    <source>
        <dbReference type="Google" id="ProtNLM"/>
    </source>
</evidence>
<evidence type="ECO:0000256" key="5">
    <source>
        <dbReference type="ARBA" id="ARBA00023136"/>
    </source>
</evidence>
<keyword evidence="4 7" id="KW-1133">Transmembrane helix</keyword>
<evidence type="ECO:0000256" key="7">
    <source>
        <dbReference type="PROSITE-ProRule" id="PRU01193"/>
    </source>
</evidence>
<protein>
    <recommendedName>
        <fullName evidence="14">HlyC/CorC family transporter</fullName>
    </recommendedName>
</protein>
<dbReference type="InterPro" id="IPR045095">
    <property type="entry name" value="ACDP"/>
</dbReference>
<dbReference type="InterPro" id="IPR000644">
    <property type="entry name" value="CBS_dom"/>
</dbReference>
<dbReference type="FunFam" id="3.10.580.10:FF:000006">
    <property type="entry name" value="DUF21 and CBS domain protein"/>
    <property type="match status" value="1"/>
</dbReference>
<dbReference type="EMBL" id="BLZA01000040">
    <property type="protein sequence ID" value="GHJ89220.1"/>
    <property type="molecule type" value="Genomic_DNA"/>
</dbReference>
<dbReference type="InterPro" id="IPR044751">
    <property type="entry name" value="Ion_transp-like_CBS"/>
</dbReference>
<evidence type="ECO:0000256" key="9">
    <source>
        <dbReference type="SAM" id="Phobius"/>
    </source>
</evidence>
<dbReference type="Proteomes" id="UP000620104">
    <property type="component" value="Unassembled WGS sequence"/>
</dbReference>
<dbReference type="CDD" id="cd04590">
    <property type="entry name" value="CBS_pair_CorC_HlyC_assoc"/>
    <property type="match status" value="1"/>
</dbReference>
<keyword evidence="5 7" id="KW-0472">Membrane</keyword>
<keyword evidence="13" id="KW-1185">Reference proteome</keyword>
<evidence type="ECO:0000256" key="4">
    <source>
        <dbReference type="ARBA" id="ARBA00022989"/>
    </source>
</evidence>
<feature type="domain" description="CBS" evidence="10">
    <location>
        <begin position="272"/>
        <end position="334"/>
    </location>
</feature>
<evidence type="ECO:0000259" key="11">
    <source>
        <dbReference type="PROSITE" id="PS51846"/>
    </source>
</evidence>
<gene>
    <name evidence="12" type="ORF">NliqN6_5622</name>
</gene>
<reference evidence="12" key="1">
    <citation type="submission" date="2020-07" db="EMBL/GenBank/DDBJ databases">
        <title>Draft Genome Sequence of a Deep-Sea Yeast, Naganishia (Cryptococcus) liquefaciens strain N6.</title>
        <authorList>
            <person name="Han Y.W."/>
            <person name="Kajitani R."/>
            <person name="Morimoto H."/>
            <person name="Parhat M."/>
            <person name="Tsubouchi H."/>
            <person name="Bakenova O."/>
            <person name="Ogata M."/>
            <person name="Argunhan B."/>
            <person name="Aoki R."/>
            <person name="Kajiwara S."/>
            <person name="Itoh T."/>
            <person name="Iwasaki H."/>
        </authorList>
    </citation>
    <scope>NUCLEOTIDE SEQUENCE</scope>
    <source>
        <strain evidence="12">N6</strain>
    </source>
</reference>
<sequence>MLYRSSLAARLYPLFCALRIAWGSPLRQTEAMSAMMLAKHGKPEEPTDSPAYMFKLIGSIGLILLGGLFAGLTLALMGSDDMQLRVLATSSENPQERKHAAKVLRLLKRGRHWVLVVLLLGNVVRVSRSARASTLKQTSFHEAQIVNESLPIFLDDVLGGNGFRAVIISTIGIVIFGEVIPQSVCVRYGLAIGGYCAPFVLVVMYLLAPVAWPIAKLLDWALGSEEGHTFKKAELKTFLQFHREGEEPLRDDEITILNGVLSLNDRKASEIMTHIKDVLCLPSDHVLDHTALDHILLSGFSRIPVYEPGQKENFIGMLLVKRLISYNPEECKKVSEFPLLSLPEARPDINCFQALDYFQTGRAHLLLISEHPGTGKGALGIVSLEDLIEEIIGEEIVDETDTVTDNRSRRIAKRQGTAAVMRGIIERHRKTTMPPSQVETPAPADLDGKLISIDDSTYVINTAEPEDIEEAGNNAKKNDANGRT</sequence>
<proteinExistence type="predicted"/>
<dbReference type="GO" id="GO:0010960">
    <property type="term" value="P:magnesium ion homeostasis"/>
    <property type="evidence" value="ECO:0007669"/>
    <property type="project" value="InterPro"/>
</dbReference>
<dbReference type="Gene3D" id="3.10.580.10">
    <property type="entry name" value="CBS-domain"/>
    <property type="match status" value="1"/>
</dbReference>
<dbReference type="PROSITE" id="PS51371">
    <property type="entry name" value="CBS"/>
    <property type="match status" value="1"/>
</dbReference>
<dbReference type="Pfam" id="PF01595">
    <property type="entry name" value="CNNM"/>
    <property type="match status" value="1"/>
</dbReference>
<keyword evidence="3" id="KW-0677">Repeat</keyword>
<comment type="subcellular location">
    <subcellularLocation>
        <location evidence="1">Membrane</location>
        <topology evidence="1">Multi-pass membrane protein</topology>
    </subcellularLocation>
</comment>
<feature type="region of interest" description="Disordered" evidence="8">
    <location>
        <begin position="463"/>
        <end position="484"/>
    </location>
</feature>
<keyword evidence="6" id="KW-0129">CBS domain</keyword>
<evidence type="ECO:0000313" key="13">
    <source>
        <dbReference type="Proteomes" id="UP000620104"/>
    </source>
</evidence>
<dbReference type="PANTHER" id="PTHR12064">
    <property type="entry name" value="METAL TRANSPORTER CNNM"/>
    <property type="match status" value="1"/>
</dbReference>
<evidence type="ECO:0000259" key="10">
    <source>
        <dbReference type="PROSITE" id="PS51371"/>
    </source>
</evidence>
<feature type="transmembrane region" description="Helical" evidence="9">
    <location>
        <begin position="192"/>
        <end position="212"/>
    </location>
</feature>
<dbReference type="InterPro" id="IPR046342">
    <property type="entry name" value="CBS_dom_sf"/>
</dbReference>
<evidence type="ECO:0000313" key="12">
    <source>
        <dbReference type="EMBL" id="GHJ89220.1"/>
    </source>
</evidence>
<dbReference type="GO" id="GO:0005737">
    <property type="term" value="C:cytoplasm"/>
    <property type="evidence" value="ECO:0007669"/>
    <property type="project" value="TreeGrafter"/>
</dbReference>
<dbReference type="GO" id="GO:0030026">
    <property type="term" value="P:intracellular manganese ion homeostasis"/>
    <property type="evidence" value="ECO:0007669"/>
    <property type="project" value="TreeGrafter"/>
</dbReference>
<evidence type="ECO:0000256" key="6">
    <source>
        <dbReference type="PROSITE-ProRule" id="PRU00703"/>
    </source>
</evidence>
<feature type="domain" description="CNNM transmembrane" evidence="11">
    <location>
        <begin position="48"/>
        <end position="253"/>
    </location>
</feature>
<dbReference type="SUPFAM" id="SSF54631">
    <property type="entry name" value="CBS-domain pair"/>
    <property type="match status" value="1"/>
</dbReference>
<dbReference type="PROSITE" id="PS51846">
    <property type="entry name" value="CNNM"/>
    <property type="match status" value="1"/>
</dbReference>